<dbReference type="SUPFAM" id="SSF64288">
    <property type="entry name" value="Chorismate lyase-like"/>
    <property type="match status" value="1"/>
</dbReference>
<dbReference type="PRINTS" id="PR00035">
    <property type="entry name" value="HTHGNTR"/>
</dbReference>
<evidence type="ECO:0000256" key="3">
    <source>
        <dbReference type="ARBA" id="ARBA00023163"/>
    </source>
</evidence>
<keyword evidence="1" id="KW-0805">Transcription regulation</keyword>
<dbReference type="Gene3D" id="3.40.1410.10">
    <property type="entry name" value="Chorismate lyase-like"/>
    <property type="match status" value="1"/>
</dbReference>
<evidence type="ECO:0000256" key="1">
    <source>
        <dbReference type="ARBA" id="ARBA00023015"/>
    </source>
</evidence>
<organism evidence="5">
    <name type="scientific">Thermogemmatispora argillosa</name>
    <dbReference type="NCBI Taxonomy" id="2045280"/>
    <lineage>
        <taxon>Bacteria</taxon>
        <taxon>Bacillati</taxon>
        <taxon>Chloroflexota</taxon>
        <taxon>Ktedonobacteria</taxon>
        <taxon>Thermogemmatisporales</taxon>
        <taxon>Thermogemmatisporaceae</taxon>
        <taxon>Thermogemmatispora</taxon>
    </lineage>
</organism>
<dbReference type="PANTHER" id="PTHR44846">
    <property type="entry name" value="MANNOSYL-D-GLYCERATE TRANSPORT/METABOLISM SYSTEM REPRESSOR MNGR-RELATED"/>
    <property type="match status" value="1"/>
</dbReference>
<keyword evidence="3" id="KW-0804">Transcription</keyword>
<sequence length="245" mass="27736">MSPDSKIDSVTDELRRRILGGAYGTQGRLPGLRMLAKEFGTSQETMNKVLQRLQAEGLLSSLGQRGIFIRASRTRIPGLLPRFDLYLKEMGLEPIEENLEEPALIPVPLAIANLMGVPPNALVVRRIRRQGTITAYMRIAENFYPQELAGEFIEQMKADARMDVVEAIKQRHGIVINQVHEDIIARLPSKQEQSWLKISRGTPIIEVDRICRSREGAVVMFNRLLLVASFFVLSREYSVSHWDQA</sequence>
<dbReference type="SMART" id="SM00345">
    <property type="entry name" value="HTH_GNTR"/>
    <property type="match status" value="1"/>
</dbReference>
<evidence type="ECO:0000256" key="2">
    <source>
        <dbReference type="ARBA" id="ARBA00023125"/>
    </source>
</evidence>
<dbReference type="GO" id="GO:0003700">
    <property type="term" value="F:DNA-binding transcription factor activity"/>
    <property type="evidence" value="ECO:0007669"/>
    <property type="project" value="InterPro"/>
</dbReference>
<proteinExistence type="predicted"/>
<gene>
    <name evidence="5" type="ORF">KTA_33450</name>
</gene>
<dbReference type="InterPro" id="IPR036390">
    <property type="entry name" value="WH_DNA-bd_sf"/>
</dbReference>
<dbReference type="GO" id="GO:0003677">
    <property type="term" value="F:DNA binding"/>
    <property type="evidence" value="ECO:0007669"/>
    <property type="project" value="UniProtKB-KW"/>
</dbReference>
<dbReference type="InterPro" id="IPR028978">
    <property type="entry name" value="Chorismate_lyase_/UTRA_dom_sf"/>
</dbReference>
<feature type="domain" description="HTH gntR-type" evidence="4">
    <location>
        <begin position="4"/>
        <end position="72"/>
    </location>
</feature>
<dbReference type="Gene3D" id="1.10.10.10">
    <property type="entry name" value="Winged helix-like DNA-binding domain superfamily/Winged helix DNA-binding domain"/>
    <property type="match status" value="1"/>
</dbReference>
<dbReference type="PROSITE" id="PS50949">
    <property type="entry name" value="HTH_GNTR"/>
    <property type="match status" value="1"/>
</dbReference>
<dbReference type="EMBL" id="AP019377">
    <property type="protein sequence ID" value="BBH95146.1"/>
    <property type="molecule type" value="Genomic_DNA"/>
</dbReference>
<evidence type="ECO:0000313" key="5">
    <source>
        <dbReference type="EMBL" id="BBH95146.1"/>
    </source>
</evidence>
<dbReference type="InterPro" id="IPR000524">
    <property type="entry name" value="Tscrpt_reg_HTH_GntR"/>
</dbReference>
<dbReference type="InterPro" id="IPR011663">
    <property type="entry name" value="UTRA"/>
</dbReference>
<dbReference type="PANTHER" id="PTHR44846:SF1">
    <property type="entry name" value="MANNOSYL-D-GLYCERATE TRANSPORT_METABOLISM SYSTEM REPRESSOR MNGR-RELATED"/>
    <property type="match status" value="1"/>
</dbReference>
<name>A0A455T5C7_9CHLR</name>
<accession>A0A455T5C7</accession>
<dbReference type="Pfam" id="PF07702">
    <property type="entry name" value="UTRA"/>
    <property type="match status" value="1"/>
</dbReference>
<dbReference type="InterPro" id="IPR050679">
    <property type="entry name" value="Bact_HTH_transcr_reg"/>
</dbReference>
<dbReference type="SUPFAM" id="SSF46785">
    <property type="entry name" value="Winged helix' DNA-binding domain"/>
    <property type="match status" value="1"/>
</dbReference>
<dbReference type="InterPro" id="IPR036388">
    <property type="entry name" value="WH-like_DNA-bd_sf"/>
</dbReference>
<evidence type="ECO:0000259" key="4">
    <source>
        <dbReference type="PROSITE" id="PS50949"/>
    </source>
</evidence>
<protein>
    <recommendedName>
        <fullName evidence="4">HTH gntR-type domain-containing protein</fullName>
    </recommendedName>
</protein>
<keyword evidence="2" id="KW-0238">DNA-binding</keyword>
<reference evidence="5" key="1">
    <citation type="submission" date="2018-12" db="EMBL/GenBank/DDBJ databases">
        <title>Novel natural products biosynthetic potential of the class Ktedonobacteria.</title>
        <authorList>
            <person name="Zheng Y."/>
            <person name="Saitou A."/>
            <person name="Wang C.M."/>
            <person name="Toyoda A."/>
            <person name="Minakuchi Y."/>
            <person name="Sekiguchi Y."/>
            <person name="Ueda K."/>
            <person name="Takano H."/>
            <person name="Sakai Y."/>
            <person name="Yokota A."/>
            <person name="Yabe S."/>
        </authorList>
    </citation>
    <scope>NUCLEOTIDE SEQUENCE</scope>
    <source>
        <strain evidence="5">A3-2</strain>
    </source>
</reference>
<dbReference type="AlphaFoldDB" id="A0A455T5C7"/>
<dbReference type="Pfam" id="PF00392">
    <property type="entry name" value="GntR"/>
    <property type="match status" value="1"/>
</dbReference>
<dbReference type="GO" id="GO:0045892">
    <property type="term" value="P:negative regulation of DNA-templated transcription"/>
    <property type="evidence" value="ECO:0007669"/>
    <property type="project" value="TreeGrafter"/>
</dbReference>
<dbReference type="SMART" id="SM00866">
    <property type="entry name" value="UTRA"/>
    <property type="match status" value="1"/>
</dbReference>